<reference evidence="3" key="1">
    <citation type="submission" date="2022-09" db="EMBL/GenBank/DDBJ databases">
        <title>Fusarium specimens isolated from Avocado Roots.</title>
        <authorList>
            <person name="Stajich J."/>
            <person name="Roper C."/>
            <person name="Heimlech-Rivalta G."/>
        </authorList>
    </citation>
    <scope>NUCLEOTIDE SEQUENCE</scope>
    <source>
        <strain evidence="3">CF00136</strain>
    </source>
</reference>
<dbReference type="PROSITE" id="PS00061">
    <property type="entry name" value="ADH_SHORT"/>
    <property type="match status" value="1"/>
</dbReference>
<dbReference type="Pfam" id="PF13561">
    <property type="entry name" value="adh_short_C2"/>
    <property type="match status" value="1"/>
</dbReference>
<sequence length="253" mass="26535">MSTKSFSGKVIAITGAARGIARGAAVYLAERGATLSLSDVAEQGLEELKDEIDSSFPGTKVLIQVVNVADAKAVDHWIKKTVQELGGLHGAVNFAGVLHNTTANFVDIKDCDWNRVININLTGTMYSMRSELSVMNDGGSIVNASSVAALRAGPGVVAYAASKAGVISITTSAAKEVGSRDIRVNALCPSGIDTPMVRQLAESGYTDEMLLTPHAIKRFGKVEESAALIAFLLGDESKYITGETIRIDGGMCA</sequence>
<accession>A0A9W8RWT8</accession>
<name>A0A9W8RWT8_9HYPO</name>
<dbReference type="SUPFAM" id="SSF51735">
    <property type="entry name" value="NAD(P)-binding Rossmann-fold domains"/>
    <property type="match status" value="1"/>
</dbReference>
<dbReference type="FunFam" id="3.40.50.720:FF:000084">
    <property type="entry name" value="Short-chain dehydrogenase reductase"/>
    <property type="match status" value="1"/>
</dbReference>
<dbReference type="GO" id="GO:0006633">
    <property type="term" value="P:fatty acid biosynthetic process"/>
    <property type="evidence" value="ECO:0007669"/>
    <property type="project" value="TreeGrafter"/>
</dbReference>
<dbReference type="InterPro" id="IPR020904">
    <property type="entry name" value="Sc_DH/Rdtase_CS"/>
</dbReference>
<dbReference type="AlphaFoldDB" id="A0A9W8RWT8"/>
<comment type="similarity">
    <text evidence="1">Belongs to the short-chain dehydrogenases/reductases (SDR) family.</text>
</comment>
<dbReference type="PRINTS" id="PR00080">
    <property type="entry name" value="SDRFAMILY"/>
</dbReference>
<evidence type="ECO:0000256" key="2">
    <source>
        <dbReference type="ARBA" id="ARBA00022857"/>
    </source>
</evidence>
<evidence type="ECO:0000313" key="4">
    <source>
        <dbReference type="Proteomes" id="UP001152049"/>
    </source>
</evidence>
<dbReference type="InterPro" id="IPR036291">
    <property type="entry name" value="NAD(P)-bd_dom_sf"/>
</dbReference>
<keyword evidence="4" id="KW-1185">Reference proteome</keyword>
<evidence type="ECO:0000313" key="3">
    <source>
        <dbReference type="EMBL" id="KAJ4258889.1"/>
    </source>
</evidence>
<dbReference type="PANTHER" id="PTHR42760">
    <property type="entry name" value="SHORT-CHAIN DEHYDROGENASES/REDUCTASES FAMILY MEMBER"/>
    <property type="match status" value="1"/>
</dbReference>
<gene>
    <name evidence="3" type="ORF">NW762_007976</name>
</gene>
<dbReference type="OrthoDB" id="1669814at2759"/>
<dbReference type="InterPro" id="IPR002347">
    <property type="entry name" value="SDR_fam"/>
</dbReference>
<dbReference type="PRINTS" id="PR00081">
    <property type="entry name" value="GDHRDH"/>
</dbReference>
<comment type="caution">
    <text evidence="3">The sequence shown here is derived from an EMBL/GenBank/DDBJ whole genome shotgun (WGS) entry which is preliminary data.</text>
</comment>
<proteinExistence type="inferred from homology"/>
<protein>
    <submittedName>
        <fullName evidence="3">Uncharacterized protein</fullName>
    </submittedName>
</protein>
<keyword evidence="2" id="KW-0521">NADP</keyword>
<evidence type="ECO:0000256" key="1">
    <source>
        <dbReference type="ARBA" id="ARBA00006484"/>
    </source>
</evidence>
<dbReference type="EMBL" id="JAOQAZ010000015">
    <property type="protein sequence ID" value="KAJ4258889.1"/>
    <property type="molecule type" value="Genomic_DNA"/>
</dbReference>
<dbReference type="PANTHER" id="PTHR42760:SF45">
    <property type="entry name" value="SHORT CHAIN DEHYDROGENASE_REDUCTASE FAMILY PROTEIN, PUTATIVE (AFU_ORTHOLOGUE AFUA_3G09150)-RELATED"/>
    <property type="match status" value="1"/>
</dbReference>
<dbReference type="Gene3D" id="3.40.50.720">
    <property type="entry name" value="NAD(P)-binding Rossmann-like Domain"/>
    <property type="match status" value="1"/>
</dbReference>
<dbReference type="GO" id="GO:0048038">
    <property type="term" value="F:quinone binding"/>
    <property type="evidence" value="ECO:0007669"/>
    <property type="project" value="TreeGrafter"/>
</dbReference>
<organism evidence="3 4">
    <name type="scientific">Fusarium torreyae</name>
    <dbReference type="NCBI Taxonomy" id="1237075"/>
    <lineage>
        <taxon>Eukaryota</taxon>
        <taxon>Fungi</taxon>
        <taxon>Dikarya</taxon>
        <taxon>Ascomycota</taxon>
        <taxon>Pezizomycotina</taxon>
        <taxon>Sordariomycetes</taxon>
        <taxon>Hypocreomycetidae</taxon>
        <taxon>Hypocreales</taxon>
        <taxon>Nectriaceae</taxon>
        <taxon>Fusarium</taxon>
    </lineage>
</organism>
<dbReference type="GO" id="GO:0016616">
    <property type="term" value="F:oxidoreductase activity, acting on the CH-OH group of donors, NAD or NADP as acceptor"/>
    <property type="evidence" value="ECO:0007669"/>
    <property type="project" value="TreeGrafter"/>
</dbReference>
<dbReference type="Proteomes" id="UP001152049">
    <property type="component" value="Unassembled WGS sequence"/>
</dbReference>